<dbReference type="GO" id="GO:0032357">
    <property type="term" value="F:oxidized purine DNA binding"/>
    <property type="evidence" value="ECO:0007669"/>
    <property type="project" value="TreeGrafter"/>
</dbReference>
<evidence type="ECO:0000256" key="6">
    <source>
        <dbReference type="ARBA" id="ARBA00023004"/>
    </source>
</evidence>
<dbReference type="Gene3D" id="1.10.1670.10">
    <property type="entry name" value="Helix-hairpin-Helix base-excision DNA repair enzymes (C-terminal)"/>
    <property type="match status" value="1"/>
</dbReference>
<dbReference type="InterPro" id="IPR044298">
    <property type="entry name" value="MIG/MutY"/>
</dbReference>
<evidence type="ECO:0000313" key="11">
    <source>
        <dbReference type="EMBL" id="BDE05435.1"/>
    </source>
</evidence>
<keyword evidence="12" id="KW-1185">Reference proteome</keyword>
<dbReference type="Gene3D" id="1.10.340.30">
    <property type="entry name" value="Hypothetical protein, domain 2"/>
    <property type="match status" value="1"/>
</dbReference>
<proteinExistence type="inferred from homology"/>
<dbReference type="GO" id="GO:0000701">
    <property type="term" value="F:purine-specific mismatch base pair DNA N-glycosylase activity"/>
    <property type="evidence" value="ECO:0007669"/>
    <property type="project" value="TreeGrafter"/>
</dbReference>
<dbReference type="PROSITE" id="PS01155">
    <property type="entry name" value="ENDONUCLEASE_III_2"/>
    <property type="match status" value="1"/>
</dbReference>
<feature type="domain" description="HhH-GPD" evidence="10">
    <location>
        <begin position="5"/>
        <end position="155"/>
    </location>
</feature>
<comment type="similarity">
    <text evidence="2">Belongs to the Nth/MutY family.</text>
</comment>
<evidence type="ECO:0000256" key="8">
    <source>
        <dbReference type="ARBA" id="ARBA00023204"/>
    </source>
</evidence>
<dbReference type="InterPro" id="IPR023170">
    <property type="entry name" value="HhH_base_excis_C"/>
</dbReference>
<evidence type="ECO:0000256" key="7">
    <source>
        <dbReference type="ARBA" id="ARBA00023014"/>
    </source>
</evidence>
<dbReference type="GO" id="GO:0034039">
    <property type="term" value="F:8-oxo-7,8-dihydroguanine DNA N-glycosylase activity"/>
    <property type="evidence" value="ECO:0007669"/>
    <property type="project" value="TreeGrafter"/>
</dbReference>
<dbReference type="GO" id="GO:0006284">
    <property type="term" value="P:base-excision repair"/>
    <property type="evidence" value="ECO:0007669"/>
    <property type="project" value="InterPro"/>
</dbReference>
<dbReference type="GO" id="GO:0051536">
    <property type="term" value="F:iron-sulfur cluster binding"/>
    <property type="evidence" value="ECO:0007669"/>
    <property type="project" value="UniProtKB-KW"/>
</dbReference>
<keyword evidence="8" id="KW-0234">DNA repair</keyword>
<dbReference type="InterPro" id="IPR011257">
    <property type="entry name" value="DNA_glycosylase"/>
</dbReference>
<comment type="cofactor">
    <cofactor evidence="1">
        <name>[4Fe-4S] cluster</name>
        <dbReference type="ChEBI" id="CHEBI:49883"/>
    </cofactor>
</comment>
<keyword evidence="9" id="KW-0326">Glycosidase</keyword>
<evidence type="ECO:0000256" key="3">
    <source>
        <dbReference type="ARBA" id="ARBA00022723"/>
    </source>
</evidence>
<dbReference type="GO" id="GO:0035485">
    <property type="term" value="F:adenine/guanine mispair binding"/>
    <property type="evidence" value="ECO:0007669"/>
    <property type="project" value="TreeGrafter"/>
</dbReference>
<dbReference type="AlphaFoldDB" id="A0AAN1XTL9"/>
<keyword evidence="3" id="KW-0479">Metal-binding</keyword>
<dbReference type="PANTHER" id="PTHR42944:SF1">
    <property type="entry name" value="ADENINE DNA GLYCOSYLASE"/>
    <property type="match status" value="1"/>
</dbReference>
<evidence type="ECO:0000256" key="1">
    <source>
        <dbReference type="ARBA" id="ARBA00001966"/>
    </source>
</evidence>
<dbReference type="InterPro" id="IPR003265">
    <property type="entry name" value="HhH-GPD_domain"/>
</dbReference>
<dbReference type="GO" id="GO:0046872">
    <property type="term" value="F:metal ion binding"/>
    <property type="evidence" value="ECO:0007669"/>
    <property type="project" value="UniProtKB-KW"/>
</dbReference>
<dbReference type="KEGG" id="vab:WPS_07110"/>
<keyword evidence="6" id="KW-0408">Iron</keyword>
<evidence type="ECO:0000256" key="5">
    <source>
        <dbReference type="ARBA" id="ARBA00022801"/>
    </source>
</evidence>
<sequence>MSEAMLQQTQVERVIPLYEAFLARFPTLAALAAADAGDVVRAWRGLGYNSRATRLHALARVVMERHGGELPRETEALRALPGIGAYTAAALRAFAFELDDAAVDVNILRVVHRVMVGLEYPAAAAEPALRSLAVASIPPGEAHDWNSAMMDLGAALCGARAPKCLICPLRDECAAAPIDAAQLAAAARAHGERKPPQNAIPFERTTRYLRGRIIDRLRDVPGRESLQLDALTHDLAAIVPADRLHEIPDVVNALVRDGIVAKDESSLRLR</sequence>
<dbReference type="Pfam" id="PF00730">
    <property type="entry name" value="HhH-GPD"/>
    <property type="match status" value="1"/>
</dbReference>
<name>A0AAN1XTL9_UNVUL</name>
<reference evidence="11 12" key="1">
    <citation type="journal article" date="2022" name="ISME Commun">
        <title>Vulcanimicrobium alpinus gen. nov. sp. nov., the first cultivated representative of the candidate phylum 'Eremiobacterota', is a metabolically versatile aerobic anoxygenic phototroph.</title>
        <authorList>
            <person name="Yabe S."/>
            <person name="Muto K."/>
            <person name="Abe K."/>
            <person name="Yokota A."/>
            <person name="Staudigel H."/>
            <person name="Tebo B.M."/>
        </authorList>
    </citation>
    <scope>NUCLEOTIDE SEQUENCE [LARGE SCALE GENOMIC DNA]</scope>
    <source>
        <strain evidence="11 12">WC8-2</strain>
    </source>
</reference>
<evidence type="ECO:0000313" key="12">
    <source>
        <dbReference type="Proteomes" id="UP001317532"/>
    </source>
</evidence>
<dbReference type="CDD" id="cd00056">
    <property type="entry name" value="ENDO3c"/>
    <property type="match status" value="1"/>
</dbReference>
<dbReference type="InterPro" id="IPR004036">
    <property type="entry name" value="Endonuclease-III-like_CS2"/>
</dbReference>
<evidence type="ECO:0000256" key="9">
    <source>
        <dbReference type="ARBA" id="ARBA00023295"/>
    </source>
</evidence>
<keyword evidence="5" id="KW-0378">Hydrolase</keyword>
<organism evidence="11 12">
    <name type="scientific">Vulcanimicrobium alpinum</name>
    <dbReference type="NCBI Taxonomy" id="3016050"/>
    <lineage>
        <taxon>Bacteria</taxon>
        <taxon>Bacillati</taxon>
        <taxon>Vulcanimicrobiota</taxon>
        <taxon>Vulcanimicrobiia</taxon>
        <taxon>Vulcanimicrobiales</taxon>
        <taxon>Vulcanimicrobiaceae</taxon>
        <taxon>Vulcanimicrobium</taxon>
    </lineage>
</organism>
<keyword evidence="7" id="KW-0411">Iron-sulfur</keyword>
<dbReference type="SMART" id="SM00478">
    <property type="entry name" value="ENDO3c"/>
    <property type="match status" value="1"/>
</dbReference>
<accession>A0AAN1XTL9</accession>
<keyword evidence="4" id="KW-0227">DNA damage</keyword>
<gene>
    <name evidence="11" type="ORF">WPS_07110</name>
</gene>
<dbReference type="GO" id="GO:0006298">
    <property type="term" value="P:mismatch repair"/>
    <property type="evidence" value="ECO:0007669"/>
    <property type="project" value="TreeGrafter"/>
</dbReference>
<dbReference type="EMBL" id="AP025523">
    <property type="protein sequence ID" value="BDE05435.1"/>
    <property type="molecule type" value="Genomic_DNA"/>
</dbReference>
<protein>
    <submittedName>
        <fullName evidence="11">(Fe-S)-cluster assembly protein</fullName>
    </submittedName>
</protein>
<dbReference type="Proteomes" id="UP001317532">
    <property type="component" value="Chromosome"/>
</dbReference>
<dbReference type="PANTHER" id="PTHR42944">
    <property type="entry name" value="ADENINE DNA GLYCOSYLASE"/>
    <property type="match status" value="1"/>
</dbReference>
<dbReference type="RefSeq" id="WP_317996473.1">
    <property type="nucleotide sequence ID" value="NZ_AP025523.1"/>
</dbReference>
<evidence type="ECO:0000256" key="2">
    <source>
        <dbReference type="ARBA" id="ARBA00008343"/>
    </source>
</evidence>
<evidence type="ECO:0000259" key="10">
    <source>
        <dbReference type="SMART" id="SM00478"/>
    </source>
</evidence>
<dbReference type="SUPFAM" id="SSF48150">
    <property type="entry name" value="DNA-glycosylase"/>
    <property type="match status" value="1"/>
</dbReference>
<evidence type="ECO:0000256" key="4">
    <source>
        <dbReference type="ARBA" id="ARBA00022763"/>
    </source>
</evidence>